<name>A0ABT0R2Q9_9MICO</name>
<accession>A0ABT0R2Q9</accession>
<dbReference type="RefSeq" id="WP_249738257.1">
    <property type="nucleotide sequence ID" value="NZ_JAKNCJ010000009.1"/>
</dbReference>
<reference evidence="1" key="1">
    <citation type="submission" date="2022-02" db="EMBL/GenBank/DDBJ databases">
        <authorList>
            <person name="Lee M."/>
            <person name="Kim S.-J."/>
            <person name="Jung M.-Y."/>
        </authorList>
    </citation>
    <scope>NUCLEOTIDE SEQUENCE</scope>
    <source>
        <strain evidence="1">JHP9</strain>
    </source>
</reference>
<keyword evidence="2" id="KW-1185">Reference proteome</keyword>
<evidence type="ECO:0000313" key="2">
    <source>
        <dbReference type="Proteomes" id="UP001203761"/>
    </source>
</evidence>
<protein>
    <submittedName>
        <fullName evidence="1">Abi family protein</fullName>
    </submittedName>
</protein>
<gene>
    <name evidence="1" type="ORF">Bequi_12440</name>
</gene>
<proteinExistence type="predicted"/>
<evidence type="ECO:0000313" key="1">
    <source>
        <dbReference type="EMBL" id="MCL6424176.1"/>
    </source>
</evidence>
<comment type="caution">
    <text evidence="1">The sequence shown here is derived from an EMBL/GenBank/DDBJ whole genome shotgun (WGS) entry which is preliminary data.</text>
</comment>
<dbReference type="EMBL" id="JAKNCJ010000009">
    <property type="protein sequence ID" value="MCL6424176.1"/>
    <property type="molecule type" value="Genomic_DNA"/>
</dbReference>
<sequence length="324" mass="37344">MRYSKPHLGYEQQASLLDARGLDVGCRDQAVETLKRIGYYRLSAYTFPLRKLDPEDKDGKLRLDEFRDGACLRDAVALHDSDHRLRKALLGGLQELEVGLRTRLAYGLGKRDPFGHVNQVGLDSIRCARVDSRPGARAATFHASWIVEYQKLQKQAGREPYVQHFVSRYEGEFPIWVAAEFLTMGSLVSLYDLLEPNLSRDIAQRLKVSNQNVLYGWLRALNTLRNHCAHTARIWNRTFVFEPDKINVRMVEPSLHHLVDVDRRKLYFLATVLAYLLQTIHPDSRFRNDFVTAMKKHPSVLGLTPQSAMGFVPDWEKLEIWRIS</sequence>
<dbReference type="Proteomes" id="UP001203761">
    <property type="component" value="Unassembled WGS sequence"/>
</dbReference>
<organism evidence="1 2">
    <name type="scientific">Brachybacterium equifaecis</name>
    <dbReference type="NCBI Taxonomy" id="2910770"/>
    <lineage>
        <taxon>Bacteria</taxon>
        <taxon>Bacillati</taxon>
        <taxon>Actinomycetota</taxon>
        <taxon>Actinomycetes</taxon>
        <taxon>Micrococcales</taxon>
        <taxon>Dermabacteraceae</taxon>
        <taxon>Brachybacterium</taxon>
    </lineage>
</organism>
<dbReference type="InterPro" id="IPR011664">
    <property type="entry name" value="Abi_system_AbiD/AbiF-like"/>
</dbReference>
<dbReference type="Pfam" id="PF07751">
    <property type="entry name" value="Abi_2"/>
    <property type="match status" value="1"/>
</dbReference>